<reference evidence="2" key="5">
    <citation type="journal article" date="2021" name="G3 (Bethesda)">
        <title>Aegilops tauschii genome assembly Aet v5.0 features greater sequence contiguity and improved annotation.</title>
        <authorList>
            <person name="Wang L."/>
            <person name="Zhu T."/>
            <person name="Rodriguez J.C."/>
            <person name="Deal K.R."/>
            <person name="Dubcovsky J."/>
            <person name="McGuire P.E."/>
            <person name="Lux T."/>
            <person name="Spannagl M."/>
            <person name="Mayer K.F.X."/>
            <person name="Baldrich P."/>
            <person name="Meyers B.C."/>
            <person name="Huo N."/>
            <person name="Gu Y.Q."/>
            <person name="Zhou H."/>
            <person name="Devos K.M."/>
            <person name="Bennetzen J.L."/>
            <person name="Unver T."/>
            <person name="Budak H."/>
            <person name="Gulick P.J."/>
            <person name="Galiba G."/>
            <person name="Kalapos B."/>
            <person name="Nelson D.R."/>
            <person name="Li P."/>
            <person name="You F.M."/>
            <person name="Luo M.C."/>
            <person name="Dvorak J."/>
        </authorList>
    </citation>
    <scope>NUCLEOTIDE SEQUENCE [LARGE SCALE GENOMIC DNA]</scope>
    <source>
        <strain evidence="2">cv. AL8/78</strain>
    </source>
</reference>
<protein>
    <recommendedName>
        <fullName evidence="1">Reverse transcriptase zinc-binding domain-containing protein</fullName>
    </recommendedName>
</protein>
<organism evidence="2 3">
    <name type="scientific">Aegilops tauschii subsp. strangulata</name>
    <name type="common">Goatgrass</name>
    <dbReference type="NCBI Taxonomy" id="200361"/>
    <lineage>
        <taxon>Eukaryota</taxon>
        <taxon>Viridiplantae</taxon>
        <taxon>Streptophyta</taxon>
        <taxon>Embryophyta</taxon>
        <taxon>Tracheophyta</taxon>
        <taxon>Spermatophyta</taxon>
        <taxon>Magnoliopsida</taxon>
        <taxon>Liliopsida</taxon>
        <taxon>Poales</taxon>
        <taxon>Poaceae</taxon>
        <taxon>BOP clade</taxon>
        <taxon>Pooideae</taxon>
        <taxon>Triticodae</taxon>
        <taxon>Triticeae</taxon>
        <taxon>Triticinae</taxon>
        <taxon>Aegilops</taxon>
    </lineage>
</organism>
<evidence type="ECO:0000259" key="1">
    <source>
        <dbReference type="Pfam" id="PF13966"/>
    </source>
</evidence>
<dbReference type="Gramene" id="AET6Gv20867500.2">
    <property type="protein sequence ID" value="AET6Gv20867500.2"/>
    <property type="gene ID" value="AET6Gv20867500"/>
</dbReference>
<evidence type="ECO:0000313" key="3">
    <source>
        <dbReference type="Proteomes" id="UP000015105"/>
    </source>
</evidence>
<dbReference type="InterPro" id="IPR026960">
    <property type="entry name" value="RVT-Znf"/>
</dbReference>
<accession>A0A453PTX1</accession>
<dbReference type="AlphaFoldDB" id="A0A453PTX1"/>
<reference evidence="2" key="3">
    <citation type="journal article" date="2017" name="Nature">
        <title>Genome sequence of the progenitor of the wheat D genome Aegilops tauschii.</title>
        <authorList>
            <person name="Luo M.C."/>
            <person name="Gu Y.Q."/>
            <person name="Puiu D."/>
            <person name="Wang H."/>
            <person name="Twardziok S.O."/>
            <person name="Deal K.R."/>
            <person name="Huo N."/>
            <person name="Zhu T."/>
            <person name="Wang L."/>
            <person name="Wang Y."/>
            <person name="McGuire P.E."/>
            <person name="Liu S."/>
            <person name="Long H."/>
            <person name="Ramasamy R.K."/>
            <person name="Rodriguez J.C."/>
            <person name="Van S.L."/>
            <person name="Yuan L."/>
            <person name="Wang Z."/>
            <person name="Xia Z."/>
            <person name="Xiao L."/>
            <person name="Anderson O.D."/>
            <person name="Ouyang S."/>
            <person name="Liang Y."/>
            <person name="Zimin A.V."/>
            <person name="Pertea G."/>
            <person name="Qi P."/>
            <person name="Bennetzen J.L."/>
            <person name="Dai X."/>
            <person name="Dawson M.W."/>
            <person name="Muller H.G."/>
            <person name="Kugler K."/>
            <person name="Rivarola-Duarte L."/>
            <person name="Spannagl M."/>
            <person name="Mayer K.F.X."/>
            <person name="Lu F.H."/>
            <person name="Bevan M.W."/>
            <person name="Leroy P."/>
            <person name="Li P."/>
            <person name="You F.M."/>
            <person name="Sun Q."/>
            <person name="Liu Z."/>
            <person name="Lyons E."/>
            <person name="Wicker T."/>
            <person name="Salzberg S.L."/>
            <person name="Devos K.M."/>
            <person name="Dvorak J."/>
        </authorList>
    </citation>
    <scope>NUCLEOTIDE SEQUENCE [LARGE SCALE GENOMIC DNA]</scope>
    <source>
        <strain evidence="2">cv. AL8/78</strain>
    </source>
</reference>
<proteinExistence type="predicted"/>
<reference evidence="2" key="4">
    <citation type="submission" date="2019-03" db="UniProtKB">
        <authorList>
            <consortium name="EnsemblPlants"/>
        </authorList>
    </citation>
    <scope>IDENTIFICATION</scope>
</reference>
<sequence>PLKIKVFMWFVHKHVILTKDNLAKRNWTGLTKCSFCDRDETIKHLFLGCPRAKVLWRTVHIAFNITTPNSVCMLFGTWLNRIQAKTVRHIRVGVCALLWA</sequence>
<reference evidence="3" key="2">
    <citation type="journal article" date="2017" name="Nat. Plants">
        <title>The Aegilops tauschii genome reveals multiple impacts of transposons.</title>
        <authorList>
            <person name="Zhao G."/>
            <person name="Zou C."/>
            <person name="Li K."/>
            <person name="Wang K."/>
            <person name="Li T."/>
            <person name="Gao L."/>
            <person name="Zhang X."/>
            <person name="Wang H."/>
            <person name="Yang Z."/>
            <person name="Liu X."/>
            <person name="Jiang W."/>
            <person name="Mao L."/>
            <person name="Kong X."/>
            <person name="Jiao Y."/>
            <person name="Jia J."/>
        </authorList>
    </citation>
    <scope>NUCLEOTIDE SEQUENCE [LARGE SCALE GENOMIC DNA]</scope>
    <source>
        <strain evidence="3">cv. AL8/78</strain>
    </source>
</reference>
<name>A0A453PTX1_AEGTS</name>
<feature type="domain" description="Reverse transcriptase zinc-binding" evidence="1">
    <location>
        <begin position="1"/>
        <end position="56"/>
    </location>
</feature>
<evidence type="ECO:0000313" key="2">
    <source>
        <dbReference type="EnsemblPlants" id="AET6Gv20867500.2"/>
    </source>
</evidence>
<dbReference type="EnsemblPlants" id="AET6Gv20867500.2">
    <property type="protein sequence ID" value="AET6Gv20867500.2"/>
    <property type="gene ID" value="AET6Gv20867500"/>
</dbReference>
<reference evidence="3" key="1">
    <citation type="journal article" date="2014" name="Science">
        <title>Ancient hybridizations among the ancestral genomes of bread wheat.</title>
        <authorList>
            <consortium name="International Wheat Genome Sequencing Consortium,"/>
            <person name="Marcussen T."/>
            <person name="Sandve S.R."/>
            <person name="Heier L."/>
            <person name="Spannagl M."/>
            <person name="Pfeifer M."/>
            <person name="Jakobsen K.S."/>
            <person name="Wulff B.B."/>
            <person name="Steuernagel B."/>
            <person name="Mayer K.F."/>
            <person name="Olsen O.A."/>
        </authorList>
    </citation>
    <scope>NUCLEOTIDE SEQUENCE [LARGE SCALE GENOMIC DNA]</scope>
    <source>
        <strain evidence="3">cv. AL8/78</strain>
    </source>
</reference>
<dbReference type="Proteomes" id="UP000015105">
    <property type="component" value="Chromosome 6D"/>
</dbReference>
<dbReference type="Pfam" id="PF13966">
    <property type="entry name" value="zf-RVT"/>
    <property type="match status" value="1"/>
</dbReference>
<keyword evidence="3" id="KW-1185">Reference proteome</keyword>